<dbReference type="PATRIC" id="fig|54915.3.peg.62"/>
<evidence type="ECO:0000313" key="4">
    <source>
        <dbReference type="Proteomes" id="UP000036834"/>
    </source>
</evidence>
<gene>
    <name evidence="3" type="ORF">ADS79_00280</name>
    <name evidence="2" type="ORF">BRE01_56470</name>
</gene>
<name>A0A0K9Z1J4_9BACL</name>
<evidence type="ECO:0000313" key="2">
    <source>
        <dbReference type="EMBL" id="GED71945.1"/>
    </source>
</evidence>
<dbReference type="InterPro" id="IPR016259">
    <property type="entry name" value="Hygromycin-B_Kinase"/>
</dbReference>
<protein>
    <recommendedName>
        <fullName evidence="1">Aminoglycoside phosphotransferase domain-containing protein</fullName>
    </recommendedName>
</protein>
<proteinExistence type="predicted"/>
<dbReference type="OrthoDB" id="3806873at2"/>
<dbReference type="InterPro" id="IPR002575">
    <property type="entry name" value="Aminoglycoside_PTrfase"/>
</dbReference>
<evidence type="ECO:0000259" key="1">
    <source>
        <dbReference type="Pfam" id="PF01636"/>
    </source>
</evidence>
<accession>A0A0K9Z1J4</accession>
<feature type="domain" description="Aminoglycoside phosphotransferase" evidence="1">
    <location>
        <begin position="71"/>
        <end position="263"/>
    </location>
</feature>
<reference evidence="2 5" key="3">
    <citation type="submission" date="2019-06" db="EMBL/GenBank/DDBJ databases">
        <title>Whole genome shotgun sequence of Brevibacillus reuszeri NBRC 15719.</title>
        <authorList>
            <person name="Hosoyama A."/>
            <person name="Uohara A."/>
            <person name="Ohji S."/>
            <person name="Ichikawa N."/>
        </authorList>
    </citation>
    <scope>NUCLEOTIDE SEQUENCE [LARGE SCALE GENOMIC DNA]</scope>
    <source>
        <strain evidence="2 5">NBRC 15719</strain>
    </source>
</reference>
<reference evidence="3" key="2">
    <citation type="submission" date="2015-07" db="EMBL/GenBank/DDBJ databases">
        <title>MeaNS - Measles Nucleotide Surveillance Program.</title>
        <authorList>
            <person name="Tran T."/>
            <person name="Druce J."/>
        </authorList>
    </citation>
    <scope>NUCLEOTIDE SEQUENCE</scope>
    <source>
        <strain evidence="3">DSM 9887</strain>
    </source>
</reference>
<dbReference type="RefSeq" id="WP_049736420.1">
    <property type="nucleotide sequence ID" value="NZ_BJON01000024.1"/>
</dbReference>
<organism evidence="3 4">
    <name type="scientific">Brevibacillus reuszeri</name>
    <dbReference type="NCBI Taxonomy" id="54915"/>
    <lineage>
        <taxon>Bacteria</taxon>
        <taxon>Bacillati</taxon>
        <taxon>Bacillota</taxon>
        <taxon>Bacilli</taxon>
        <taxon>Bacillales</taxon>
        <taxon>Paenibacillaceae</taxon>
        <taxon>Brevibacillus</taxon>
    </lineage>
</organism>
<dbReference type="PANTHER" id="PTHR21310">
    <property type="entry name" value="AMINOGLYCOSIDE PHOSPHOTRANSFERASE-RELATED-RELATED"/>
    <property type="match status" value="1"/>
</dbReference>
<sequence>MSTTEHSFDHHLSGPPTFSSLQEYISRKDDIHFWWLYVAAILERHGLEKKDQELLAGLGGTYPTFLYGDVVVKLFGYMQSSEKSFEAERAAKLLLATDREIAVPRLGGEGRLFEDAHNPWSYLITTRMPGVTWQYADLNTEQKLRVAHELGCQMRRVHALSPSGIATHDDWSGMDVTRAIANSSLPAHLVAQVNEYLAGLGSFDPVFVHGDVMFRHVFVENGHLSGIIDWGDAMVTDRHYEFAKLHLDLFNCDKSLLRAFLAASDWPMTKDFAKKAMGMALYRQAHGLMQHYAMDVFYTLPTLLPLQDIETLDELANELFAV</sequence>
<dbReference type="Pfam" id="PF01636">
    <property type="entry name" value="APH"/>
    <property type="match status" value="1"/>
</dbReference>
<dbReference type="InterPro" id="IPR011009">
    <property type="entry name" value="Kinase-like_dom_sf"/>
</dbReference>
<dbReference type="InterPro" id="IPR051678">
    <property type="entry name" value="AGP_Transferase"/>
</dbReference>
<dbReference type="Proteomes" id="UP000036834">
    <property type="component" value="Unassembled WGS sequence"/>
</dbReference>
<dbReference type="Proteomes" id="UP000319578">
    <property type="component" value="Unassembled WGS sequence"/>
</dbReference>
<evidence type="ECO:0000313" key="5">
    <source>
        <dbReference type="Proteomes" id="UP000319578"/>
    </source>
</evidence>
<reference evidence="4" key="1">
    <citation type="submission" date="2015-07" db="EMBL/GenBank/DDBJ databases">
        <title>Genome sequencing project for genomic taxonomy and phylogenomics of Bacillus-like bacteria.</title>
        <authorList>
            <person name="Liu B."/>
            <person name="Wang J."/>
            <person name="Zhu Y."/>
            <person name="Liu G."/>
            <person name="Chen Q."/>
            <person name="Chen Z."/>
            <person name="Lan J."/>
            <person name="Che J."/>
            <person name="Ge C."/>
            <person name="Shi H."/>
            <person name="Pan Z."/>
            <person name="Liu X."/>
        </authorList>
    </citation>
    <scope>NUCLEOTIDE SEQUENCE [LARGE SCALE GENOMIC DNA]</scope>
    <source>
        <strain evidence="4">DSM 9887</strain>
    </source>
</reference>
<dbReference type="AlphaFoldDB" id="A0A0K9Z1J4"/>
<dbReference type="EMBL" id="LGIQ01000001">
    <property type="protein sequence ID" value="KNB74796.1"/>
    <property type="molecule type" value="Genomic_DNA"/>
</dbReference>
<dbReference type="SUPFAM" id="SSF56112">
    <property type="entry name" value="Protein kinase-like (PK-like)"/>
    <property type="match status" value="1"/>
</dbReference>
<evidence type="ECO:0000313" key="3">
    <source>
        <dbReference type="EMBL" id="KNB74796.1"/>
    </source>
</evidence>
<dbReference type="STRING" id="54915.ADS79_00280"/>
<dbReference type="EMBL" id="BJON01000024">
    <property type="protein sequence ID" value="GED71945.1"/>
    <property type="molecule type" value="Genomic_DNA"/>
</dbReference>
<keyword evidence="5" id="KW-1185">Reference proteome</keyword>
<dbReference type="PIRSF" id="PIRSF000707">
    <property type="entry name" value="Hygromycin-B_kinase"/>
    <property type="match status" value="1"/>
</dbReference>
<comment type="caution">
    <text evidence="3">The sequence shown here is derived from an EMBL/GenBank/DDBJ whole genome shotgun (WGS) entry which is preliminary data.</text>
</comment>
<dbReference type="Gene3D" id="3.90.1200.10">
    <property type="match status" value="1"/>
</dbReference>